<sequence>MGGGEQDVGRRQREQVAQALSAYAAGQSELGRVFARRSGLHPTDAAALVEILRAEQRGHPLTPARLAPLVGLTSGATSILLNRLEEAGRVTRVRGHADRRTVTLHSSAAVTESSEAFFGPLRARLDEILSRYSATELDVVGTLVHELSAAVDAYTGPPST</sequence>
<dbReference type="Proteomes" id="UP001231924">
    <property type="component" value="Unassembled WGS sequence"/>
</dbReference>
<dbReference type="SUPFAM" id="SSF46785">
    <property type="entry name" value="Winged helix' DNA-binding domain"/>
    <property type="match status" value="1"/>
</dbReference>
<feature type="domain" description="HTH marR-type" evidence="1">
    <location>
        <begin position="33"/>
        <end position="137"/>
    </location>
</feature>
<accession>A0ABT7MCD6</accession>
<protein>
    <submittedName>
        <fullName evidence="2">MarR family transcriptional regulator</fullName>
    </submittedName>
</protein>
<dbReference type="RefSeq" id="WP_286054855.1">
    <property type="nucleotide sequence ID" value="NZ_JASVWF010000004.1"/>
</dbReference>
<dbReference type="Pfam" id="PF12802">
    <property type="entry name" value="MarR_2"/>
    <property type="match status" value="1"/>
</dbReference>
<comment type="caution">
    <text evidence="2">The sequence shown here is derived from an EMBL/GenBank/DDBJ whole genome shotgun (WGS) entry which is preliminary data.</text>
</comment>
<dbReference type="InterPro" id="IPR036388">
    <property type="entry name" value="WH-like_DNA-bd_sf"/>
</dbReference>
<evidence type="ECO:0000259" key="1">
    <source>
        <dbReference type="SMART" id="SM00347"/>
    </source>
</evidence>
<dbReference type="Gene3D" id="1.10.10.10">
    <property type="entry name" value="Winged helix-like DNA-binding domain superfamily/Winged helix DNA-binding domain"/>
    <property type="match status" value="1"/>
</dbReference>
<name>A0ABT7MCD6_9PSEU</name>
<dbReference type="PRINTS" id="PR00598">
    <property type="entry name" value="HTHMARR"/>
</dbReference>
<reference evidence="2 3" key="1">
    <citation type="submission" date="2023-06" db="EMBL/GenBank/DDBJ databases">
        <title>Actinomycetospora Odt1-22.</title>
        <authorList>
            <person name="Supong K."/>
        </authorList>
    </citation>
    <scope>NUCLEOTIDE SEQUENCE [LARGE SCALE GENOMIC DNA]</scope>
    <source>
        <strain evidence="2 3">Odt1-22</strain>
    </source>
</reference>
<evidence type="ECO:0000313" key="3">
    <source>
        <dbReference type="Proteomes" id="UP001231924"/>
    </source>
</evidence>
<keyword evidence="3" id="KW-1185">Reference proteome</keyword>
<dbReference type="InterPro" id="IPR000835">
    <property type="entry name" value="HTH_MarR-typ"/>
</dbReference>
<evidence type="ECO:0000313" key="2">
    <source>
        <dbReference type="EMBL" id="MDL5158333.1"/>
    </source>
</evidence>
<organism evidence="2 3">
    <name type="scientific">Actinomycetospora termitidis</name>
    <dbReference type="NCBI Taxonomy" id="3053470"/>
    <lineage>
        <taxon>Bacteria</taxon>
        <taxon>Bacillati</taxon>
        <taxon>Actinomycetota</taxon>
        <taxon>Actinomycetes</taxon>
        <taxon>Pseudonocardiales</taxon>
        <taxon>Pseudonocardiaceae</taxon>
        <taxon>Actinomycetospora</taxon>
    </lineage>
</organism>
<dbReference type="PANTHER" id="PTHR33164">
    <property type="entry name" value="TRANSCRIPTIONAL REGULATOR, MARR FAMILY"/>
    <property type="match status" value="1"/>
</dbReference>
<dbReference type="EMBL" id="JASVWF010000004">
    <property type="protein sequence ID" value="MDL5158333.1"/>
    <property type="molecule type" value="Genomic_DNA"/>
</dbReference>
<dbReference type="SMART" id="SM00347">
    <property type="entry name" value="HTH_MARR"/>
    <property type="match status" value="1"/>
</dbReference>
<dbReference type="InterPro" id="IPR036390">
    <property type="entry name" value="WH_DNA-bd_sf"/>
</dbReference>
<dbReference type="PANTHER" id="PTHR33164:SF106">
    <property type="entry name" value="TRANSCRIPTIONAL REGULATORY PROTEIN"/>
    <property type="match status" value="1"/>
</dbReference>
<gene>
    <name evidence="2" type="ORF">QRT03_20365</name>
</gene>
<dbReference type="InterPro" id="IPR039422">
    <property type="entry name" value="MarR/SlyA-like"/>
</dbReference>
<proteinExistence type="predicted"/>